<evidence type="ECO:0000313" key="2">
    <source>
        <dbReference type="Proteomes" id="UP001454036"/>
    </source>
</evidence>
<accession>A0AAV3QJI3</accession>
<evidence type="ECO:0000313" key="1">
    <source>
        <dbReference type="EMBL" id="GAA0163333.1"/>
    </source>
</evidence>
<name>A0AAV3QJI3_LITER</name>
<organism evidence="1 2">
    <name type="scientific">Lithospermum erythrorhizon</name>
    <name type="common">Purple gromwell</name>
    <name type="synonym">Lithospermum officinale var. erythrorhizon</name>
    <dbReference type="NCBI Taxonomy" id="34254"/>
    <lineage>
        <taxon>Eukaryota</taxon>
        <taxon>Viridiplantae</taxon>
        <taxon>Streptophyta</taxon>
        <taxon>Embryophyta</taxon>
        <taxon>Tracheophyta</taxon>
        <taxon>Spermatophyta</taxon>
        <taxon>Magnoliopsida</taxon>
        <taxon>eudicotyledons</taxon>
        <taxon>Gunneridae</taxon>
        <taxon>Pentapetalae</taxon>
        <taxon>asterids</taxon>
        <taxon>lamiids</taxon>
        <taxon>Boraginales</taxon>
        <taxon>Boraginaceae</taxon>
        <taxon>Boraginoideae</taxon>
        <taxon>Lithospermeae</taxon>
        <taxon>Lithospermum</taxon>
    </lineage>
</organism>
<dbReference type="AlphaFoldDB" id="A0AAV3QJI3"/>
<keyword evidence="2" id="KW-1185">Reference proteome</keyword>
<reference evidence="1 2" key="1">
    <citation type="submission" date="2024-01" db="EMBL/GenBank/DDBJ databases">
        <title>The complete chloroplast genome sequence of Lithospermum erythrorhizon: insights into the phylogenetic relationship among Boraginaceae species and the maternal lineages of purple gromwells.</title>
        <authorList>
            <person name="Okada T."/>
            <person name="Watanabe K."/>
        </authorList>
    </citation>
    <scope>NUCLEOTIDE SEQUENCE [LARGE SCALE GENOMIC DNA]</scope>
</reference>
<dbReference type="EMBL" id="BAABME010004720">
    <property type="protein sequence ID" value="GAA0163333.1"/>
    <property type="molecule type" value="Genomic_DNA"/>
</dbReference>
<protein>
    <submittedName>
        <fullName evidence="1">Uncharacterized protein</fullName>
    </submittedName>
</protein>
<dbReference type="Proteomes" id="UP001454036">
    <property type="component" value="Unassembled WGS sequence"/>
</dbReference>
<gene>
    <name evidence="1" type="ORF">LIER_19228</name>
</gene>
<comment type="caution">
    <text evidence="1">The sequence shown here is derived from an EMBL/GenBank/DDBJ whole genome shotgun (WGS) entry which is preliminary data.</text>
</comment>
<proteinExistence type="predicted"/>
<sequence>MNFVLVGNFSHGRPPFKIIKEFFMGLKLKGVPLYMFDEASLLSMVNAISTPLRVDPSNLNHGKLNSAQSIGRILGSGLL</sequence>